<evidence type="ECO:0000256" key="4">
    <source>
        <dbReference type="ARBA" id="ARBA00022692"/>
    </source>
</evidence>
<protein>
    <recommendedName>
        <fullName evidence="10">3-oxo-5-alpha-steroid 4-dehydrogenase C-terminal domain-containing protein</fullName>
    </recommendedName>
</protein>
<evidence type="ECO:0000256" key="9">
    <source>
        <dbReference type="SAM" id="Phobius"/>
    </source>
</evidence>
<dbReference type="GO" id="GO:0016627">
    <property type="term" value="F:oxidoreductase activity, acting on the CH-CH group of donors"/>
    <property type="evidence" value="ECO:0007669"/>
    <property type="project" value="InterPro"/>
</dbReference>
<evidence type="ECO:0000256" key="2">
    <source>
        <dbReference type="ARBA" id="ARBA00007742"/>
    </source>
</evidence>
<keyword evidence="7" id="KW-0443">Lipid metabolism</keyword>
<evidence type="ECO:0000256" key="1">
    <source>
        <dbReference type="ARBA" id="ARBA00004141"/>
    </source>
</evidence>
<dbReference type="InterPro" id="IPR001104">
    <property type="entry name" value="3-oxo-5_a-steroid_4-DH_C"/>
</dbReference>
<dbReference type="STRING" id="154538.A0A1M2V715"/>
<feature type="transmembrane region" description="Helical" evidence="9">
    <location>
        <begin position="116"/>
        <end position="134"/>
    </location>
</feature>
<dbReference type="Gene3D" id="1.20.120.1630">
    <property type="match status" value="1"/>
</dbReference>
<evidence type="ECO:0000256" key="8">
    <source>
        <dbReference type="ARBA" id="ARBA00023136"/>
    </source>
</evidence>
<reference evidence="11 12" key="1">
    <citation type="submission" date="2016-10" db="EMBL/GenBank/DDBJ databases">
        <title>Genome sequence of the basidiomycete white-rot fungus Trametes pubescens.</title>
        <authorList>
            <person name="Makela M.R."/>
            <person name="Granchi Z."/>
            <person name="Peng M."/>
            <person name="De Vries R.P."/>
            <person name="Grigoriev I."/>
            <person name="Riley R."/>
            <person name="Hilden K."/>
        </authorList>
    </citation>
    <scope>NUCLEOTIDE SEQUENCE [LARGE SCALE GENOMIC DNA]</scope>
    <source>
        <strain evidence="11 12">FBCC735</strain>
    </source>
</reference>
<keyword evidence="6" id="KW-0560">Oxidoreductase</keyword>
<dbReference type="OMA" id="CYANERH"/>
<evidence type="ECO:0000256" key="6">
    <source>
        <dbReference type="ARBA" id="ARBA00023002"/>
    </source>
</evidence>
<evidence type="ECO:0000313" key="12">
    <source>
        <dbReference type="Proteomes" id="UP000184267"/>
    </source>
</evidence>
<keyword evidence="12" id="KW-1185">Reference proteome</keyword>
<comment type="similarity">
    <text evidence="2">Belongs to the steroid 5-alpha reductase family.</text>
</comment>
<dbReference type="OrthoDB" id="540503at2759"/>
<keyword evidence="4 9" id="KW-0812">Transmembrane</keyword>
<dbReference type="AlphaFoldDB" id="A0A1M2V715"/>
<accession>A0A1M2V715</accession>
<dbReference type="PROSITE" id="PS50244">
    <property type="entry name" value="S5A_REDUCTASE"/>
    <property type="match status" value="1"/>
</dbReference>
<feature type="domain" description="3-oxo-5-alpha-steroid 4-dehydrogenase C-terminal" evidence="10">
    <location>
        <begin position="22"/>
        <end position="160"/>
    </location>
</feature>
<organism evidence="11 12">
    <name type="scientific">Trametes pubescens</name>
    <name type="common">White-rot fungus</name>
    <dbReference type="NCBI Taxonomy" id="154538"/>
    <lineage>
        <taxon>Eukaryota</taxon>
        <taxon>Fungi</taxon>
        <taxon>Dikarya</taxon>
        <taxon>Basidiomycota</taxon>
        <taxon>Agaricomycotina</taxon>
        <taxon>Agaricomycetes</taxon>
        <taxon>Polyporales</taxon>
        <taxon>Polyporaceae</taxon>
        <taxon>Trametes</taxon>
    </lineage>
</organism>
<keyword evidence="5 9" id="KW-1133">Transmembrane helix</keyword>
<dbReference type="InterPro" id="IPR039357">
    <property type="entry name" value="SRD5A/TECR"/>
</dbReference>
<keyword evidence="3" id="KW-0444">Lipid biosynthesis</keyword>
<dbReference type="PANTHER" id="PTHR10556:SF28">
    <property type="entry name" value="VERY-LONG-CHAIN ENOYL-COA REDUCTASE"/>
    <property type="match status" value="1"/>
</dbReference>
<dbReference type="Proteomes" id="UP000184267">
    <property type="component" value="Unassembled WGS sequence"/>
</dbReference>
<evidence type="ECO:0000256" key="5">
    <source>
        <dbReference type="ARBA" id="ARBA00022989"/>
    </source>
</evidence>
<feature type="transmembrane region" description="Helical" evidence="9">
    <location>
        <begin position="89"/>
        <end position="110"/>
    </location>
</feature>
<comment type="caution">
    <text evidence="11">The sequence shown here is derived from an EMBL/GenBank/DDBJ whole genome shotgun (WGS) entry which is preliminary data.</text>
</comment>
<evidence type="ECO:0000259" key="10">
    <source>
        <dbReference type="Pfam" id="PF02544"/>
    </source>
</evidence>
<sequence>MLHFFKRELETLFVHRFSHGTMPFTNVFKNPSFAATSPYIRGTIRENPTFLWASLAVWLFAELSNLHTHIALRNLRPAGSTARAIPRGYGFALVSCPNYFFETVGWTVIAVMTGSYAAWLFLAVSTYQMVVWAVKKHRNYKKEFGKAYPANRKAMFPFIL</sequence>
<comment type="subcellular location">
    <subcellularLocation>
        <location evidence="1">Membrane</location>
        <topology evidence="1">Multi-pass membrane protein</topology>
    </subcellularLocation>
</comment>
<dbReference type="Pfam" id="PF02544">
    <property type="entry name" value="Steroid_dh"/>
    <property type="match status" value="1"/>
</dbReference>
<dbReference type="GO" id="GO:0016020">
    <property type="term" value="C:membrane"/>
    <property type="evidence" value="ECO:0007669"/>
    <property type="project" value="UniProtKB-SubCell"/>
</dbReference>
<evidence type="ECO:0000256" key="3">
    <source>
        <dbReference type="ARBA" id="ARBA00022516"/>
    </source>
</evidence>
<evidence type="ECO:0000256" key="7">
    <source>
        <dbReference type="ARBA" id="ARBA00023098"/>
    </source>
</evidence>
<dbReference type="EMBL" id="MNAD01001618">
    <property type="protein sequence ID" value="OJT03365.1"/>
    <property type="molecule type" value="Genomic_DNA"/>
</dbReference>
<dbReference type="PANTHER" id="PTHR10556">
    <property type="entry name" value="3-OXO-5-ALPHA-STEROID 4-DEHYDROGENASE"/>
    <property type="match status" value="1"/>
</dbReference>
<evidence type="ECO:0000313" key="11">
    <source>
        <dbReference type="EMBL" id="OJT03365.1"/>
    </source>
</evidence>
<keyword evidence="8 9" id="KW-0472">Membrane</keyword>
<dbReference type="GO" id="GO:0042761">
    <property type="term" value="P:very long-chain fatty acid biosynthetic process"/>
    <property type="evidence" value="ECO:0007669"/>
    <property type="project" value="TreeGrafter"/>
</dbReference>
<proteinExistence type="inferred from homology"/>
<name>A0A1M2V715_TRAPU</name>
<gene>
    <name evidence="11" type="ORF">TRAPUB_6034</name>
</gene>